<keyword evidence="3" id="KW-1185">Reference proteome</keyword>
<evidence type="ECO:0000259" key="1">
    <source>
        <dbReference type="Pfam" id="PF03781"/>
    </source>
</evidence>
<proteinExistence type="predicted"/>
<dbReference type="PANTHER" id="PTHR23150">
    <property type="entry name" value="SULFATASE MODIFYING FACTOR 1, 2"/>
    <property type="match status" value="1"/>
</dbReference>
<gene>
    <name evidence="2" type="ORF">SAMN05421773_10371</name>
</gene>
<dbReference type="PANTHER" id="PTHR23150:SF19">
    <property type="entry name" value="FORMYLGLYCINE-GENERATING ENZYME"/>
    <property type="match status" value="1"/>
</dbReference>
<dbReference type="Pfam" id="PF03781">
    <property type="entry name" value="FGE-sulfatase"/>
    <property type="match status" value="1"/>
</dbReference>
<reference evidence="2 3" key="1">
    <citation type="submission" date="2016-10" db="EMBL/GenBank/DDBJ databases">
        <authorList>
            <person name="de Groot N.N."/>
        </authorList>
    </citation>
    <scope>NUCLEOTIDE SEQUENCE [LARGE SCALE GENOMIC DNA]</scope>
    <source>
        <strain evidence="2 3">CGMCC 4.5739</strain>
    </source>
</reference>
<evidence type="ECO:0000313" key="3">
    <source>
        <dbReference type="Proteomes" id="UP000199207"/>
    </source>
</evidence>
<protein>
    <submittedName>
        <fullName evidence="2">Formylglycine-generating enzyme, required for sulfatase activity, contains SUMF1/FGE domain</fullName>
    </submittedName>
</protein>
<dbReference type="InterPro" id="IPR005532">
    <property type="entry name" value="SUMF_dom"/>
</dbReference>
<dbReference type="AlphaFoldDB" id="A0A1I1IP19"/>
<dbReference type="SUPFAM" id="SSF56436">
    <property type="entry name" value="C-type lectin-like"/>
    <property type="match status" value="1"/>
</dbReference>
<dbReference type="GO" id="GO:0120147">
    <property type="term" value="F:formylglycine-generating oxidase activity"/>
    <property type="evidence" value="ECO:0007669"/>
    <property type="project" value="TreeGrafter"/>
</dbReference>
<dbReference type="InterPro" id="IPR016187">
    <property type="entry name" value="CTDL_fold"/>
</dbReference>
<dbReference type="STRING" id="910347.SAMN05421773_10371"/>
<evidence type="ECO:0000313" key="2">
    <source>
        <dbReference type="EMBL" id="SFC36028.1"/>
    </source>
</evidence>
<dbReference type="InterPro" id="IPR051043">
    <property type="entry name" value="Sulfatase_Mod_Factor_Kinase"/>
</dbReference>
<organism evidence="2 3">
    <name type="scientific">Streptomyces aidingensis</name>
    <dbReference type="NCBI Taxonomy" id="910347"/>
    <lineage>
        <taxon>Bacteria</taxon>
        <taxon>Bacillati</taxon>
        <taxon>Actinomycetota</taxon>
        <taxon>Actinomycetes</taxon>
        <taxon>Kitasatosporales</taxon>
        <taxon>Streptomycetaceae</taxon>
        <taxon>Streptomyces</taxon>
    </lineage>
</organism>
<dbReference type="RefSeq" id="WP_245833900.1">
    <property type="nucleotide sequence ID" value="NZ_FOLM01000003.1"/>
</dbReference>
<sequence>MYLVGPAERLLLRRVERPVRFDRYPVTVARYRRFLEALREDGTSEWNHPQQPDHVEHTPWTARLKDPAYFTDPRFDNHPAVCVNWWSAYAFAAFEGKRLPTSLEWEAAARGADGRLFPWGDDPDAAPLNCADTWVGRPVVTHQAWREGFAQDAIRRAWTTPVDDRPANRSPFGIVDMAGQVWEWTSTVLKDPGEAVICGGSYDNPLRAVRTGSKGVFRKRGGSNAVGFRCVTELPAEETS</sequence>
<dbReference type="InterPro" id="IPR042095">
    <property type="entry name" value="SUMF_sf"/>
</dbReference>
<accession>A0A1I1IP19</accession>
<name>A0A1I1IP19_9ACTN</name>
<dbReference type="EMBL" id="FOLM01000003">
    <property type="protein sequence ID" value="SFC36028.1"/>
    <property type="molecule type" value="Genomic_DNA"/>
</dbReference>
<dbReference type="Proteomes" id="UP000199207">
    <property type="component" value="Unassembled WGS sequence"/>
</dbReference>
<feature type="domain" description="Sulfatase-modifying factor enzyme-like" evidence="1">
    <location>
        <begin position="15"/>
        <end position="231"/>
    </location>
</feature>
<dbReference type="Gene3D" id="3.90.1580.10">
    <property type="entry name" value="paralog of FGE (formylglycine-generating enzyme)"/>
    <property type="match status" value="1"/>
</dbReference>